<accession>A0A8H6HEH0</accession>
<feature type="domain" description="DUF4139" evidence="2">
    <location>
        <begin position="231"/>
        <end position="652"/>
    </location>
</feature>
<dbReference type="PANTHER" id="PTHR31005">
    <property type="entry name" value="DUF4139 DOMAIN-CONTAINING PROTEIN"/>
    <property type="match status" value="1"/>
</dbReference>
<reference evidence="4 5" key="1">
    <citation type="submission" date="2020-07" db="EMBL/GenBank/DDBJ databases">
        <title>Comparative genomics of pyrophilous fungi reveals a link between fire events and developmental genes.</title>
        <authorList>
            <consortium name="DOE Joint Genome Institute"/>
            <person name="Steindorff A.S."/>
            <person name="Carver A."/>
            <person name="Calhoun S."/>
            <person name="Stillman K."/>
            <person name="Liu H."/>
            <person name="Lipzen A."/>
            <person name="Pangilinan J."/>
            <person name="Labutti K."/>
            <person name="Bruns T.D."/>
            <person name="Grigoriev I.V."/>
        </authorList>
    </citation>
    <scope>NUCLEOTIDE SEQUENCE [LARGE SCALE GENOMIC DNA]</scope>
    <source>
        <strain evidence="4 5">CBS 144469</strain>
    </source>
</reference>
<feature type="compositionally biased region" description="Polar residues" evidence="1">
    <location>
        <begin position="573"/>
        <end position="583"/>
    </location>
</feature>
<keyword evidence="5" id="KW-1185">Reference proteome</keyword>
<dbReference type="Proteomes" id="UP000521943">
    <property type="component" value="Unassembled WGS sequence"/>
</dbReference>
<evidence type="ECO:0000259" key="2">
    <source>
        <dbReference type="Pfam" id="PF13598"/>
    </source>
</evidence>
<dbReference type="PANTHER" id="PTHR31005:SF8">
    <property type="entry name" value="DUF4139 DOMAIN-CONTAINING PROTEIN"/>
    <property type="match status" value="1"/>
</dbReference>
<evidence type="ECO:0000259" key="3">
    <source>
        <dbReference type="Pfam" id="PF13600"/>
    </source>
</evidence>
<dbReference type="InterPro" id="IPR037291">
    <property type="entry name" value="DUF4139"/>
</dbReference>
<proteinExistence type="predicted"/>
<dbReference type="EMBL" id="JACGCI010000115">
    <property type="protein sequence ID" value="KAF6744727.1"/>
    <property type="molecule type" value="Genomic_DNA"/>
</dbReference>
<dbReference type="InterPro" id="IPR025554">
    <property type="entry name" value="DUF4140"/>
</dbReference>
<protein>
    <submittedName>
        <fullName evidence="4">Mucoidy inhibitor A</fullName>
    </submittedName>
</protein>
<organism evidence="4 5">
    <name type="scientific">Ephemerocybe angulata</name>
    <dbReference type="NCBI Taxonomy" id="980116"/>
    <lineage>
        <taxon>Eukaryota</taxon>
        <taxon>Fungi</taxon>
        <taxon>Dikarya</taxon>
        <taxon>Basidiomycota</taxon>
        <taxon>Agaricomycotina</taxon>
        <taxon>Agaricomycetes</taxon>
        <taxon>Agaricomycetidae</taxon>
        <taxon>Agaricales</taxon>
        <taxon>Agaricineae</taxon>
        <taxon>Psathyrellaceae</taxon>
        <taxon>Ephemerocybe</taxon>
    </lineage>
</organism>
<evidence type="ECO:0000313" key="4">
    <source>
        <dbReference type="EMBL" id="KAF6744727.1"/>
    </source>
</evidence>
<gene>
    <name evidence="4" type="ORF">DFP72DRAFT_927823</name>
</gene>
<comment type="caution">
    <text evidence="4">The sequence shown here is derived from an EMBL/GenBank/DDBJ whole genome shotgun (WGS) entry which is preliminary data.</text>
</comment>
<dbReference type="InterPro" id="IPR011935">
    <property type="entry name" value="CHP02231"/>
</dbReference>
<sequence>MSFFAPPPGVGTEMTIEAQSQPPVDAEVLPSNSVKLSAQKDGKILSVSVYTGRAEVTRLFKFNVQAGQNQVIVSELPISIDQQSFRVEGRGIATIHDVTFIAATARPMFGGVNVTNSVTSAKLTELGLAHTRTSQALTRAKKALAFVDTYLGSLKPDDVALSSLSSVVDGYEAAAEKLDAKVLELELLQRQQSKEIDEETKSLTRLSGKKQFGLTAQIGVSANEEGEVEVALMYAITDTAWSPDYDVRVTIAKKNEPVTLVYKASIRQNSGEDWVGVPITLETVSPSFGVNIPKLLPWRVSIIDNRPPVPPPRPQRGVGIFGAATATQGGLFGGGGFGATPASSGNTNIGGGLFGLNPLEHQERDAAAGLRQQSGGFSGFGAKPSTADGTAMQHRSLEVSSKNDVNATFSVPGLMTIPGDNTPRKVTIAELSLDAAFEWVCVPKHDTKVYLKAIIKNASEYALLRGPSTMHLDGSFIARSTIPAASPDESFDCPLGPDPSIRVTYHPLVKKISQTGFLTKSIKYVFSRRINMYNAKAQSVENVIIVDQIPVSEDAAIEVKLVSPALELPAPSAGTTSAQSSTWAEKKADSTKAPAPVEVSEGVVAQWGDGVVGADSHGDMGAIGKDGKLHWKCSLPPQEKVTLELKWEVSAPVGNDIMGL</sequence>
<feature type="region of interest" description="Disordered" evidence="1">
    <location>
        <begin position="570"/>
        <end position="595"/>
    </location>
</feature>
<dbReference type="NCBIfam" id="TIGR02231">
    <property type="entry name" value="mucoidy inhibitor MuiA family protein"/>
    <property type="match status" value="2"/>
</dbReference>
<dbReference type="Pfam" id="PF13600">
    <property type="entry name" value="DUF4140"/>
    <property type="match status" value="1"/>
</dbReference>
<feature type="domain" description="DUF4140" evidence="3">
    <location>
        <begin position="47"/>
        <end position="146"/>
    </location>
</feature>
<dbReference type="AlphaFoldDB" id="A0A8H6HEH0"/>
<name>A0A8H6HEH0_9AGAR</name>
<evidence type="ECO:0000313" key="5">
    <source>
        <dbReference type="Proteomes" id="UP000521943"/>
    </source>
</evidence>
<dbReference type="OrthoDB" id="10068793at2759"/>
<dbReference type="Pfam" id="PF13598">
    <property type="entry name" value="DUF4139"/>
    <property type="match status" value="1"/>
</dbReference>
<evidence type="ECO:0000256" key="1">
    <source>
        <dbReference type="SAM" id="MobiDB-lite"/>
    </source>
</evidence>